<dbReference type="GO" id="GO:0050660">
    <property type="term" value="F:flavin adenine dinucleotide binding"/>
    <property type="evidence" value="ECO:0007669"/>
    <property type="project" value="InterPro"/>
</dbReference>
<dbReference type="GO" id="GO:0046577">
    <property type="term" value="F:long-chain-alcohol oxidase activity"/>
    <property type="evidence" value="ECO:0007669"/>
    <property type="project" value="UniProtKB-EC"/>
</dbReference>
<evidence type="ECO:0000256" key="3">
    <source>
        <dbReference type="ARBA" id="ARBA00022827"/>
    </source>
</evidence>
<dbReference type="Proteomes" id="UP000192582">
    <property type="component" value="Unassembled WGS sequence"/>
</dbReference>
<proteinExistence type="inferred from homology"/>
<evidence type="ECO:0000256" key="1">
    <source>
        <dbReference type="ARBA" id="ARBA00010790"/>
    </source>
</evidence>
<dbReference type="EMBL" id="FWWU01000007">
    <property type="protein sequence ID" value="SMB84589.1"/>
    <property type="molecule type" value="Genomic_DNA"/>
</dbReference>
<organism evidence="6 7">
    <name type="scientific">Deinococcus hopiensis KR-140</name>
    <dbReference type="NCBI Taxonomy" id="695939"/>
    <lineage>
        <taxon>Bacteria</taxon>
        <taxon>Thermotogati</taxon>
        <taxon>Deinococcota</taxon>
        <taxon>Deinococci</taxon>
        <taxon>Deinococcales</taxon>
        <taxon>Deinococcaceae</taxon>
        <taxon>Deinococcus</taxon>
    </lineage>
</organism>
<dbReference type="PANTHER" id="PTHR46056:SF12">
    <property type="entry name" value="LONG-CHAIN-ALCOHOL OXIDASE"/>
    <property type="match status" value="1"/>
</dbReference>
<keyword evidence="7" id="KW-1185">Reference proteome</keyword>
<dbReference type="Pfam" id="PF05199">
    <property type="entry name" value="GMC_oxred_C"/>
    <property type="match status" value="1"/>
</dbReference>
<dbReference type="AlphaFoldDB" id="A0A1W1UUB7"/>
<evidence type="ECO:0000313" key="7">
    <source>
        <dbReference type="Proteomes" id="UP000192582"/>
    </source>
</evidence>
<dbReference type="SUPFAM" id="SSF51905">
    <property type="entry name" value="FAD/NAD(P)-binding domain"/>
    <property type="match status" value="1"/>
</dbReference>
<comment type="similarity">
    <text evidence="1">Belongs to the GMC oxidoreductase family.</text>
</comment>
<dbReference type="InterPro" id="IPR036188">
    <property type="entry name" value="FAD/NAD-bd_sf"/>
</dbReference>
<dbReference type="PANTHER" id="PTHR46056">
    <property type="entry name" value="LONG-CHAIN-ALCOHOL OXIDASE"/>
    <property type="match status" value="1"/>
</dbReference>
<evidence type="ECO:0000259" key="5">
    <source>
        <dbReference type="PROSITE" id="PS00624"/>
    </source>
</evidence>
<keyword evidence="2" id="KW-0285">Flavoprotein</keyword>
<reference evidence="6 7" key="1">
    <citation type="submission" date="2017-04" db="EMBL/GenBank/DDBJ databases">
        <authorList>
            <person name="Afonso C.L."/>
            <person name="Miller P.J."/>
            <person name="Scott M.A."/>
            <person name="Spackman E."/>
            <person name="Goraichik I."/>
            <person name="Dimitrov K.M."/>
            <person name="Suarez D.L."/>
            <person name="Swayne D.E."/>
        </authorList>
    </citation>
    <scope>NUCLEOTIDE SEQUENCE [LARGE SCALE GENOMIC DNA]</scope>
    <source>
        <strain evidence="6 7">KR-140</strain>
    </source>
</reference>
<dbReference type="OrthoDB" id="9787779at2"/>
<sequence length="663" mass="70418">MSPTPLTAAQRRTLLTLADTFVPALPRAHDPHGFYASSGSAAGAHRVAEAFLLDLPHSEQEGVRRLLGVLGRVGLRPGLPLALREALLRGLSRLSPEAAVGIEQLRRLLLMLAYAHTEPGQANPFWRQFGYAGPTFSGGNTERDVPTLTLRGGETLEADVVVVGSGAGGGVIAGELSARGLRVVVLEAGRQYADAELGHSELWAYRHLYWRGGFTSTAEGNVSLISGQTLGGGTAVNWMNCVRPPEDLRREWAELGLDGLDSPSFGNDVDAVMTRISANDRCSELSATHERMLEGAQALGYRTRRAFRNADPTRHDPQHAGHIGFGDATGSKQSTLKTYLKDAVGRGARIVEGARAQRILIEGGQAAGLVATLGEGQETLTVRAPQLVLACGALETPALLLRSGVGGPAVGDFLRLHPCGALTGVFAEDQRNWWGPTQAALVDEFAGRREGYGYLIETAQYTTGLFAAAAAWGGARAHRDLMADHARSVTLIHLTRDRGHGRVTLGGGGEAVVNYALTDPLDRENFLHGQATVAHILEAAGAERIFSLVPGVRPWQRGESLEAFLAGLRRKPIGHGGHPVFSAHQMGTARMGRDPETSVADTRGELHALPGVWIGDASAFPSASGVNPMITCMALARRTGRFIARAAPEQNWGGSGAFTARQG</sequence>
<dbReference type="PROSITE" id="PS00624">
    <property type="entry name" value="GMC_OXRED_2"/>
    <property type="match status" value="1"/>
</dbReference>
<name>A0A1W1UUB7_9DEIO</name>
<dbReference type="InterPro" id="IPR000172">
    <property type="entry name" value="GMC_OxRdtase_N"/>
</dbReference>
<keyword evidence="3" id="KW-0274">FAD</keyword>
<evidence type="ECO:0000256" key="4">
    <source>
        <dbReference type="ARBA" id="ARBA00023002"/>
    </source>
</evidence>
<protein>
    <submittedName>
        <fullName evidence="6">Choline dehydrogenase</fullName>
    </submittedName>
</protein>
<dbReference type="Gene3D" id="3.50.50.60">
    <property type="entry name" value="FAD/NAD(P)-binding domain"/>
    <property type="match status" value="2"/>
</dbReference>
<dbReference type="STRING" id="695939.SAMN00790413_05206"/>
<evidence type="ECO:0000256" key="2">
    <source>
        <dbReference type="ARBA" id="ARBA00022630"/>
    </source>
</evidence>
<dbReference type="GO" id="GO:0016020">
    <property type="term" value="C:membrane"/>
    <property type="evidence" value="ECO:0007669"/>
    <property type="project" value="UniProtKB-SubCell"/>
</dbReference>
<dbReference type="Pfam" id="PF00732">
    <property type="entry name" value="GMC_oxred_N"/>
    <property type="match status" value="1"/>
</dbReference>
<evidence type="ECO:0000313" key="6">
    <source>
        <dbReference type="EMBL" id="SMB84589.1"/>
    </source>
</evidence>
<accession>A0A1W1UUB7</accession>
<keyword evidence="4" id="KW-0560">Oxidoreductase</keyword>
<dbReference type="RefSeq" id="WP_084046970.1">
    <property type="nucleotide sequence ID" value="NZ_FWWU01000007.1"/>
</dbReference>
<feature type="domain" description="Glucose-methanol-choline oxidoreductase N-terminal" evidence="5">
    <location>
        <begin position="392"/>
        <end position="406"/>
    </location>
</feature>
<gene>
    <name evidence="6" type="ORF">SAMN00790413_05206</name>
</gene>
<dbReference type="InterPro" id="IPR007867">
    <property type="entry name" value="GMC_OxRtase_C"/>
</dbReference>